<comment type="subcellular location">
    <subcellularLocation>
        <location evidence="1">Cytoplasm</location>
        <location evidence="1">Cytoskeleton</location>
    </subcellularLocation>
</comment>
<feature type="region of interest" description="Disordered" evidence="7">
    <location>
        <begin position="59"/>
        <end position="119"/>
    </location>
</feature>
<evidence type="ECO:0000256" key="4">
    <source>
        <dbReference type="ARBA" id="ARBA00022701"/>
    </source>
</evidence>
<evidence type="ECO:0000256" key="5">
    <source>
        <dbReference type="ARBA" id="ARBA00023212"/>
    </source>
</evidence>
<gene>
    <name evidence="10" type="primary">LOC103703544</name>
</gene>
<dbReference type="AlphaFoldDB" id="A0A8B8Z7Z7"/>
<name>A0A8B8Z7Z7_PHODC</name>
<evidence type="ECO:0000259" key="8">
    <source>
        <dbReference type="Pfam" id="PF06886"/>
    </source>
</evidence>
<reference evidence="9" key="1">
    <citation type="journal article" date="2019" name="Nat. Commun.">
        <title>Genome-wide association mapping of date palm fruit traits.</title>
        <authorList>
            <person name="Hazzouri K.M."/>
            <person name="Gros-Balthazard M."/>
            <person name="Flowers J.M."/>
            <person name="Copetti D."/>
            <person name="Lemansour A."/>
            <person name="Lebrun M."/>
            <person name="Masmoudi K."/>
            <person name="Ferrand S."/>
            <person name="Dhar M.I."/>
            <person name="Fresquez Z.A."/>
            <person name="Rosas U."/>
            <person name="Zhang J."/>
            <person name="Talag J."/>
            <person name="Lee S."/>
            <person name="Kudrna D."/>
            <person name="Powell R.F."/>
            <person name="Leitch I.J."/>
            <person name="Krueger R.R."/>
            <person name="Wing R.A."/>
            <person name="Amiri K.M.A."/>
            <person name="Purugganan M.D."/>
        </authorList>
    </citation>
    <scope>NUCLEOTIDE SEQUENCE [LARGE SCALE GENOMIC DNA]</scope>
    <source>
        <strain evidence="9">cv. Khalas</strain>
    </source>
</reference>
<feature type="coiled-coil region" evidence="6">
    <location>
        <begin position="222"/>
        <end position="257"/>
    </location>
</feature>
<evidence type="ECO:0000313" key="9">
    <source>
        <dbReference type="Proteomes" id="UP000228380"/>
    </source>
</evidence>
<reference evidence="10" key="2">
    <citation type="submission" date="2025-08" db="UniProtKB">
        <authorList>
            <consortium name="RefSeq"/>
        </authorList>
    </citation>
    <scope>IDENTIFICATION</scope>
    <source>
        <tissue evidence="10">Young leaves</tissue>
    </source>
</reference>
<feature type="compositionally biased region" description="Polar residues" evidence="7">
    <location>
        <begin position="364"/>
        <end position="374"/>
    </location>
</feature>
<evidence type="ECO:0000256" key="2">
    <source>
        <dbReference type="ARBA" id="ARBA00005885"/>
    </source>
</evidence>
<dbReference type="RefSeq" id="XP_038970170.1">
    <property type="nucleotide sequence ID" value="XM_039114242.1"/>
</dbReference>
<dbReference type="PANTHER" id="PTHR46372:SF2">
    <property type="entry name" value="PROTEIN WVD2-LIKE 3"/>
    <property type="match status" value="1"/>
</dbReference>
<keyword evidence="4" id="KW-0493">Microtubule</keyword>
<dbReference type="InterPro" id="IPR027329">
    <property type="entry name" value="TPX2_C"/>
</dbReference>
<accession>A0A8B8Z7Z7</accession>
<feature type="compositionally biased region" description="Polar residues" evidence="7">
    <location>
        <begin position="83"/>
        <end position="99"/>
    </location>
</feature>
<evidence type="ECO:0000313" key="10">
    <source>
        <dbReference type="RefSeq" id="XP_038970170.1"/>
    </source>
</evidence>
<evidence type="ECO:0000256" key="6">
    <source>
        <dbReference type="SAM" id="Coils"/>
    </source>
</evidence>
<evidence type="ECO:0000256" key="1">
    <source>
        <dbReference type="ARBA" id="ARBA00004245"/>
    </source>
</evidence>
<keyword evidence="9" id="KW-1185">Reference proteome</keyword>
<feature type="compositionally biased region" description="Basic and acidic residues" evidence="7">
    <location>
        <begin position="102"/>
        <end position="112"/>
    </location>
</feature>
<feature type="domain" description="TPX2 C-terminal" evidence="8">
    <location>
        <begin position="209"/>
        <end position="277"/>
    </location>
</feature>
<dbReference type="GeneID" id="103703544"/>
<keyword evidence="5" id="KW-0206">Cytoskeleton</keyword>
<feature type="region of interest" description="Disordered" evidence="7">
    <location>
        <begin position="151"/>
        <end position="197"/>
    </location>
</feature>
<dbReference type="PANTHER" id="PTHR46372">
    <property type="entry name" value="PROTEIN WVD2-LIKE 3"/>
    <property type="match status" value="1"/>
</dbReference>
<feature type="region of interest" description="Disordered" evidence="7">
    <location>
        <begin position="265"/>
        <end position="374"/>
    </location>
</feature>
<keyword evidence="3" id="KW-0963">Cytoplasm</keyword>
<organism evidence="9 10">
    <name type="scientific">Phoenix dactylifera</name>
    <name type="common">Date palm</name>
    <dbReference type="NCBI Taxonomy" id="42345"/>
    <lineage>
        <taxon>Eukaryota</taxon>
        <taxon>Viridiplantae</taxon>
        <taxon>Streptophyta</taxon>
        <taxon>Embryophyta</taxon>
        <taxon>Tracheophyta</taxon>
        <taxon>Spermatophyta</taxon>
        <taxon>Magnoliopsida</taxon>
        <taxon>Liliopsida</taxon>
        <taxon>Arecaceae</taxon>
        <taxon>Coryphoideae</taxon>
        <taxon>Phoeniceae</taxon>
        <taxon>Phoenix</taxon>
    </lineage>
</organism>
<sequence>MHERFDEEKGGKSIGGSLGSDAFCWCYRQISAMGKEALEMSTDEESYIVICASNGNPDRTDDISCKTSTHDGSDEAINDVQDSHNGQEVPSIGNLNLDNDTPENKPMNHEAQKSPNHKKQVRLNYTVPQPFELATEKRAASGCREFAADAAGDGDKAAKGNSPLTSRKPFHSDNTVHTDEEDSSSVASSTAASVRISKARTTVPTAPIFKCSERAEKRKEFYSKLEEKHHALEAERLHCEARTREEEEAALKQLRKNLIFKANPMPSFYHEGPPPKVELKKVPPTRAKSPKFGRRKSYGDAVDPSQVDNSSGVCDRLQGHSLGNYKEATNKLQSSPKAGNAIKGKQGPKSVRNSSKPLAEEVTEQTAADITVET</sequence>
<evidence type="ECO:0000256" key="7">
    <source>
        <dbReference type="SAM" id="MobiDB-lite"/>
    </source>
</evidence>
<dbReference type="Pfam" id="PF06886">
    <property type="entry name" value="TPX2"/>
    <property type="match status" value="1"/>
</dbReference>
<dbReference type="InterPro" id="IPR044806">
    <property type="entry name" value="WVD2/WDL1-4"/>
</dbReference>
<keyword evidence="6" id="KW-0175">Coiled coil</keyword>
<dbReference type="GO" id="GO:0008017">
    <property type="term" value="F:microtubule binding"/>
    <property type="evidence" value="ECO:0007669"/>
    <property type="project" value="InterPro"/>
</dbReference>
<comment type="similarity">
    <text evidence="2">Belongs to the TPX2 family.</text>
</comment>
<dbReference type="GO" id="GO:0005874">
    <property type="term" value="C:microtubule"/>
    <property type="evidence" value="ECO:0007669"/>
    <property type="project" value="UniProtKB-KW"/>
</dbReference>
<dbReference type="OrthoDB" id="1925970at2759"/>
<dbReference type="KEGG" id="pda:103703544"/>
<dbReference type="Proteomes" id="UP000228380">
    <property type="component" value="Chromosome 16"/>
</dbReference>
<feature type="compositionally biased region" description="Basic and acidic residues" evidence="7">
    <location>
        <begin position="59"/>
        <end position="73"/>
    </location>
</feature>
<evidence type="ECO:0000256" key="3">
    <source>
        <dbReference type="ARBA" id="ARBA00022490"/>
    </source>
</evidence>
<protein>
    <submittedName>
        <fullName evidence="10">Protein WVD2-like 1 isoform X1</fullName>
    </submittedName>
</protein>
<dbReference type="GO" id="GO:0000226">
    <property type="term" value="P:microtubule cytoskeleton organization"/>
    <property type="evidence" value="ECO:0007669"/>
    <property type="project" value="InterPro"/>
</dbReference>
<feature type="compositionally biased region" description="Low complexity" evidence="7">
    <location>
        <begin position="184"/>
        <end position="194"/>
    </location>
</feature>
<proteinExistence type="inferred from homology"/>